<comment type="caution">
    <text evidence="2">The sequence shown here is derived from an EMBL/GenBank/DDBJ whole genome shotgun (WGS) entry which is preliminary data.</text>
</comment>
<dbReference type="Gene3D" id="3.30.70.2890">
    <property type="entry name" value="XS domain"/>
    <property type="match status" value="1"/>
</dbReference>
<dbReference type="InterPro" id="IPR038588">
    <property type="entry name" value="XS_domain_sf"/>
</dbReference>
<sequence>MSCLCVHGWVLLPISKVKTQEKDGTYNSVSNSKIKAVLRSKWYNALKVDTLWNFKGLLWPEFGNGFDDFKNAIMFEKSFEVDKHGKKKYYAANEHRR</sequence>
<dbReference type="Pfam" id="PF03468">
    <property type="entry name" value="XS"/>
    <property type="match status" value="1"/>
</dbReference>
<evidence type="ECO:0000313" key="2">
    <source>
        <dbReference type="EMBL" id="KAK3210685.1"/>
    </source>
</evidence>
<name>A0AAE0ACH2_9ROSI</name>
<evidence type="ECO:0000259" key="1">
    <source>
        <dbReference type="Pfam" id="PF03468"/>
    </source>
</evidence>
<dbReference type="InterPro" id="IPR045177">
    <property type="entry name" value="FDM1-5/IDN2"/>
</dbReference>
<dbReference type="Proteomes" id="UP001281410">
    <property type="component" value="Unassembled WGS sequence"/>
</dbReference>
<accession>A0AAE0ACH2</accession>
<dbReference type="PANTHER" id="PTHR21596:SF23">
    <property type="entry name" value="FACTOR OF DNA METHYLATION 4"/>
    <property type="match status" value="1"/>
</dbReference>
<evidence type="ECO:0000313" key="3">
    <source>
        <dbReference type="Proteomes" id="UP001281410"/>
    </source>
</evidence>
<dbReference type="GO" id="GO:0080188">
    <property type="term" value="P:gene silencing by siRNA-directed DNA methylation"/>
    <property type="evidence" value="ECO:0007669"/>
    <property type="project" value="InterPro"/>
</dbReference>
<dbReference type="InterPro" id="IPR005380">
    <property type="entry name" value="XS_domain"/>
</dbReference>
<dbReference type="AlphaFoldDB" id="A0AAE0ACH2"/>
<gene>
    <name evidence="2" type="ORF">Dsin_015391</name>
</gene>
<reference evidence="2" key="1">
    <citation type="journal article" date="2023" name="Plant J.">
        <title>Genome sequences and population genomics provide insights into the demographic history, inbreeding, and mutation load of two 'living fossil' tree species of Dipteronia.</title>
        <authorList>
            <person name="Feng Y."/>
            <person name="Comes H.P."/>
            <person name="Chen J."/>
            <person name="Zhu S."/>
            <person name="Lu R."/>
            <person name="Zhang X."/>
            <person name="Li P."/>
            <person name="Qiu J."/>
            <person name="Olsen K.M."/>
            <person name="Qiu Y."/>
        </authorList>
    </citation>
    <scope>NUCLEOTIDE SEQUENCE</scope>
    <source>
        <strain evidence="2">NBL</strain>
    </source>
</reference>
<feature type="domain" description="XS" evidence="1">
    <location>
        <begin position="6"/>
        <end position="94"/>
    </location>
</feature>
<keyword evidence="3" id="KW-1185">Reference proteome</keyword>
<proteinExistence type="predicted"/>
<dbReference type="PANTHER" id="PTHR21596">
    <property type="entry name" value="RIBONUCLEASE P SUBUNIT P38"/>
    <property type="match status" value="1"/>
</dbReference>
<dbReference type="EMBL" id="JANJYJ010000005">
    <property type="protein sequence ID" value="KAK3210685.1"/>
    <property type="molecule type" value="Genomic_DNA"/>
</dbReference>
<protein>
    <recommendedName>
        <fullName evidence="1">XS domain-containing protein</fullName>
    </recommendedName>
</protein>
<organism evidence="2 3">
    <name type="scientific">Dipteronia sinensis</name>
    <dbReference type="NCBI Taxonomy" id="43782"/>
    <lineage>
        <taxon>Eukaryota</taxon>
        <taxon>Viridiplantae</taxon>
        <taxon>Streptophyta</taxon>
        <taxon>Embryophyta</taxon>
        <taxon>Tracheophyta</taxon>
        <taxon>Spermatophyta</taxon>
        <taxon>Magnoliopsida</taxon>
        <taxon>eudicotyledons</taxon>
        <taxon>Gunneridae</taxon>
        <taxon>Pentapetalae</taxon>
        <taxon>rosids</taxon>
        <taxon>malvids</taxon>
        <taxon>Sapindales</taxon>
        <taxon>Sapindaceae</taxon>
        <taxon>Hippocastanoideae</taxon>
        <taxon>Acereae</taxon>
        <taxon>Dipteronia</taxon>
    </lineage>
</organism>